<evidence type="ECO:0000259" key="1">
    <source>
        <dbReference type="PROSITE" id="PS50011"/>
    </source>
</evidence>
<dbReference type="Proteomes" id="UP000015105">
    <property type="component" value="Chromosome 7D"/>
</dbReference>
<name>A0A453S4P0_AEGTS</name>
<dbReference type="SUPFAM" id="SSF56112">
    <property type="entry name" value="Protein kinase-like (PK-like)"/>
    <property type="match status" value="1"/>
</dbReference>
<dbReference type="InterPro" id="IPR002912">
    <property type="entry name" value="ACT_dom"/>
</dbReference>
<dbReference type="Gene3D" id="3.30.200.20">
    <property type="entry name" value="Phosphorylase Kinase, domain 1"/>
    <property type="match status" value="1"/>
</dbReference>
<evidence type="ECO:0000313" key="4">
    <source>
        <dbReference type="Proteomes" id="UP000015105"/>
    </source>
</evidence>
<dbReference type="PROSITE" id="PS51671">
    <property type="entry name" value="ACT"/>
    <property type="match status" value="1"/>
</dbReference>
<dbReference type="Pfam" id="PF01842">
    <property type="entry name" value="ACT"/>
    <property type="match status" value="1"/>
</dbReference>
<reference evidence="3" key="3">
    <citation type="journal article" date="2017" name="Nature">
        <title>Genome sequence of the progenitor of the wheat D genome Aegilops tauschii.</title>
        <authorList>
            <person name="Luo M.C."/>
            <person name="Gu Y.Q."/>
            <person name="Puiu D."/>
            <person name="Wang H."/>
            <person name="Twardziok S.O."/>
            <person name="Deal K.R."/>
            <person name="Huo N."/>
            <person name="Zhu T."/>
            <person name="Wang L."/>
            <person name="Wang Y."/>
            <person name="McGuire P.E."/>
            <person name="Liu S."/>
            <person name="Long H."/>
            <person name="Ramasamy R.K."/>
            <person name="Rodriguez J.C."/>
            <person name="Van S.L."/>
            <person name="Yuan L."/>
            <person name="Wang Z."/>
            <person name="Xia Z."/>
            <person name="Xiao L."/>
            <person name="Anderson O.D."/>
            <person name="Ouyang S."/>
            <person name="Liang Y."/>
            <person name="Zimin A.V."/>
            <person name="Pertea G."/>
            <person name="Qi P."/>
            <person name="Bennetzen J.L."/>
            <person name="Dai X."/>
            <person name="Dawson M.W."/>
            <person name="Muller H.G."/>
            <person name="Kugler K."/>
            <person name="Rivarola-Duarte L."/>
            <person name="Spannagl M."/>
            <person name="Mayer K.F.X."/>
            <person name="Lu F.H."/>
            <person name="Bevan M.W."/>
            <person name="Leroy P."/>
            <person name="Li P."/>
            <person name="You F.M."/>
            <person name="Sun Q."/>
            <person name="Liu Z."/>
            <person name="Lyons E."/>
            <person name="Wicker T."/>
            <person name="Salzberg S.L."/>
            <person name="Devos K.M."/>
            <person name="Dvorak J."/>
        </authorList>
    </citation>
    <scope>NUCLEOTIDE SEQUENCE [LARGE SCALE GENOMIC DNA]</scope>
    <source>
        <strain evidence="3">cv. AL8/78</strain>
    </source>
</reference>
<dbReference type="InterPro" id="IPR051681">
    <property type="entry name" value="Ser/Thr_Kinases-Pseudokinases"/>
</dbReference>
<dbReference type="InterPro" id="IPR001245">
    <property type="entry name" value="Ser-Thr/Tyr_kinase_cat_dom"/>
</dbReference>
<reference evidence="3" key="5">
    <citation type="journal article" date="2021" name="G3 (Bethesda)">
        <title>Aegilops tauschii genome assembly Aet v5.0 features greater sequence contiguity and improved annotation.</title>
        <authorList>
            <person name="Wang L."/>
            <person name="Zhu T."/>
            <person name="Rodriguez J.C."/>
            <person name="Deal K.R."/>
            <person name="Dubcovsky J."/>
            <person name="McGuire P.E."/>
            <person name="Lux T."/>
            <person name="Spannagl M."/>
            <person name="Mayer K.F.X."/>
            <person name="Baldrich P."/>
            <person name="Meyers B.C."/>
            <person name="Huo N."/>
            <person name="Gu Y.Q."/>
            <person name="Zhou H."/>
            <person name="Devos K.M."/>
            <person name="Bennetzen J.L."/>
            <person name="Unver T."/>
            <person name="Budak H."/>
            <person name="Gulick P.J."/>
            <person name="Galiba G."/>
            <person name="Kalapos B."/>
            <person name="Nelson D.R."/>
            <person name="Li P."/>
            <person name="You F.M."/>
            <person name="Luo M.C."/>
            <person name="Dvorak J."/>
        </authorList>
    </citation>
    <scope>NUCLEOTIDE SEQUENCE [LARGE SCALE GENOMIC DNA]</scope>
    <source>
        <strain evidence="3">cv. AL8/78</strain>
    </source>
</reference>
<dbReference type="InterPro" id="IPR011009">
    <property type="entry name" value="Kinase-like_dom_sf"/>
</dbReference>
<reference evidence="3" key="4">
    <citation type="submission" date="2019-03" db="UniProtKB">
        <authorList>
            <consortium name="EnsemblPlants"/>
        </authorList>
    </citation>
    <scope>IDENTIFICATION</scope>
</reference>
<sequence>EIIFSSLDKPKLLSRLTALLSEVGLNIQEAHVYSTTDGFCLDVFVVDGWKTEETEALIATIEDTLMRKNGAPPNSANASSSEKILELREQLVDCEIDWNILAVAEKITSGSSADLYRGTHSGLDVCIKILRSAHHNSPSEVEFLQQALMLRRVKHENILTFYGACTKHRKYCAIVTEYMPGGDLYEFVHKQNDVLDLLLILRIAMSISKGMECLHQHNIIHRDLKTANILMGDNHVVKIADFGVARVGSQEGQMTAETGTYRWMAPEE</sequence>
<reference evidence="4" key="1">
    <citation type="journal article" date="2014" name="Science">
        <title>Ancient hybridizations among the ancestral genomes of bread wheat.</title>
        <authorList>
            <consortium name="International Wheat Genome Sequencing Consortium,"/>
            <person name="Marcussen T."/>
            <person name="Sandve S.R."/>
            <person name="Heier L."/>
            <person name="Spannagl M."/>
            <person name="Pfeifer M."/>
            <person name="Jakobsen K.S."/>
            <person name="Wulff B.B."/>
            <person name="Steuernagel B."/>
            <person name="Mayer K.F."/>
            <person name="Olsen O.A."/>
        </authorList>
    </citation>
    <scope>NUCLEOTIDE SEQUENCE [LARGE SCALE GENOMIC DNA]</scope>
    <source>
        <strain evidence="4">cv. AL8/78</strain>
    </source>
</reference>
<dbReference type="InterPro" id="IPR008271">
    <property type="entry name" value="Ser/Thr_kinase_AS"/>
</dbReference>
<dbReference type="AlphaFoldDB" id="A0A453S4P0"/>
<dbReference type="InterPro" id="IPR045865">
    <property type="entry name" value="ACT-like_dom_sf"/>
</dbReference>
<keyword evidence="4" id="KW-1185">Reference proteome</keyword>
<dbReference type="Gene3D" id="1.10.510.10">
    <property type="entry name" value="Transferase(Phosphotransferase) domain 1"/>
    <property type="match status" value="1"/>
</dbReference>
<evidence type="ECO:0008006" key="5">
    <source>
        <dbReference type="Google" id="ProtNLM"/>
    </source>
</evidence>
<evidence type="ECO:0000259" key="2">
    <source>
        <dbReference type="PROSITE" id="PS51671"/>
    </source>
</evidence>
<dbReference type="PROSITE" id="PS50011">
    <property type="entry name" value="PROTEIN_KINASE_DOM"/>
    <property type="match status" value="1"/>
</dbReference>
<dbReference type="PANTHER" id="PTHR44329:SF121">
    <property type="entry name" value="PROTEIN KINASE DOMAIN-CONTAINING PROTEIN"/>
    <property type="match status" value="1"/>
</dbReference>
<accession>A0A453S4P0</accession>
<dbReference type="GO" id="GO:0005524">
    <property type="term" value="F:ATP binding"/>
    <property type="evidence" value="ECO:0007669"/>
    <property type="project" value="InterPro"/>
</dbReference>
<dbReference type="PANTHER" id="PTHR44329">
    <property type="entry name" value="SERINE/THREONINE-PROTEIN KINASE TNNI3K-RELATED"/>
    <property type="match status" value="1"/>
</dbReference>
<evidence type="ECO:0000313" key="3">
    <source>
        <dbReference type="EnsemblPlants" id="AET7Gv20812300.24"/>
    </source>
</evidence>
<dbReference type="PROSITE" id="PS00108">
    <property type="entry name" value="PROTEIN_KINASE_ST"/>
    <property type="match status" value="1"/>
</dbReference>
<dbReference type="SUPFAM" id="SSF55021">
    <property type="entry name" value="ACT-like"/>
    <property type="match status" value="1"/>
</dbReference>
<protein>
    <recommendedName>
        <fullName evidence="5">Protein kinase domain-containing protein</fullName>
    </recommendedName>
</protein>
<dbReference type="InterPro" id="IPR000719">
    <property type="entry name" value="Prot_kinase_dom"/>
</dbReference>
<feature type="domain" description="Protein kinase" evidence="1">
    <location>
        <begin position="101"/>
        <end position="268"/>
    </location>
</feature>
<dbReference type="SMART" id="SM00220">
    <property type="entry name" value="S_TKc"/>
    <property type="match status" value="1"/>
</dbReference>
<organism evidence="3 4">
    <name type="scientific">Aegilops tauschii subsp. strangulata</name>
    <name type="common">Goatgrass</name>
    <dbReference type="NCBI Taxonomy" id="200361"/>
    <lineage>
        <taxon>Eukaryota</taxon>
        <taxon>Viridiplantae</taxon>
        <taxon>Streptophyta</taxon>
        <taxon>Embryophyta</taxon>
        <taxon>Tracheophyta</taxon>
        <taxon>Spermatophyta</taxon>
        <taxon>Magnoliopsida</taxon>
        <taxon>Liliopsida</taxon>
        <taxon>Poales</taxon>
        <taxon>Poaceae</taxon>
        <taxon>BOP clade</taxon>
        <taxon>Pooideae</taxon>
        <taxon>Triticodae</taxon>
        <taxon>Triticeae</taxon>
        <taxon>Triticinae</taxon>
        <taxon>Aegilops</taxon>
    </lineage>
</organism>
<dbReference type="EnsemblPlants" id="AET7Gv20812300.24">
    <property type="protein sequence ID" value="AET7Gv20812300.24"/>
    <property type="gene ID" value="AET7Gv20812300"/>
</dbReference>
<feature type="domain" description="ACT" evidence="2">
    <location>
        <begin position="1"/>
        <end position="83"/>
    </location>
</feature>
<proteinExistence type="predicted"/>
<dbReference type="Gramene" id="AET7Gv20812300.24">
    <property type="protein sequence ID" value="AET7Gv20812300.24"/>
    <property type="gene ID" value="AET7Gv20812300"/>
</dbReference>
<dbReference type="Pfam" id="PF07714">
    <property type="entry name" value="PK_Tyr_Ser-Thr"/>
    <property type="match status" value="1"/>
</dbReference>
<reference evidence="4" key="2">
    <citation type="journal article" date="2017" name="Nat. Plants">
        <title>The Aegilops tauschii genome reveals multiple impacts of transposons.</title>
        <authorList>
            <person name="Zhao G."/>
            <person name="Zou C."/>
            <person name="Li K."/>
            <person name="Wang K."/>
            <person name="Li T."/>
            <person name="Gao L."/>
            <person name="Zhang X."/>
            <person name="Wang H."/>
            <person name="Yang Z."/>
            <person name="Liu X."/>
            <person name="Jiang W."/>
            <person name="Mao L."/>
            <person name="Kong X."/>
            <person name="Jiao Y."/>
            <person name="Jia J."/>
        </authorList>
    </citation>
    <scope>NUCLEOTIDE SEQUENCE [LARGE SCALE GENOMIC DNA]</scope>
    <source>
        <strain evidence="4">cv. AL8/78</strain>
    </source>
</reference>
<dbReference type="GO" id="GO:0004674">
    <property type="term" value="F:protein serine/threonine kinase activity"/>
    <property type="evidence" value="ECO:0007669"/>
    <property type="project" value="TreeGrafter"/>
</dbReference>